<dbReference type="InterPro" id="IPR036852">
    <property type="entry name" value="Peptidase_S8/S53_dom_sf"/>
</dbReference>
<dbReference type="GO" id="GO:0004252">
    <property type="term" value="F:serine-type endopeptidase activity"/>
    <property type="evidence" value="ECO:0007669"/>
    <property type="project" value="InterPro"/>
</dbReference>
<dbReference type="EMBL" id="KF116880">
    <property type="protein sequence ID" value="AIA84128.1"/>
    <property type="molecule type" value="Genomic_DNA"/>
</dbReference>
<dbReference type="Pfam" id="PF00082">
    <property type="entry name" value="Peptidase_S8"/>
    <property type="match status" value="1"/>
</dbReference>
<dbReference type="SUPFAM" id="SSF52743">
    <property type="entry name" value="Subtilisin-like"/>
    <property type="match status" value="1"/>
</dbReference>
<feature type="non-terminal residue" evidence="7">
    <location>
        <position position="135"/>
    </location>
</feature>
<evidence type="ECO:0000259" key="6">
    <source>
        <dbReference type="Pfam" id="PF00082"/>
    </source>
</evidence>
<dbReference type="PROSITE" id="PS51892">
    <property type="entry name" value="SUBTILASE"/>
    <property type="match status" value="1"/>
</dbReference>
<comment type="caution">
    <text evidence="5">Lacks conserved residue(s) required for the propagation of feature annotation.</text>
</comment>
<dbReference type="PANTHER" id="PTHR43806">
    <property type="entry name" value="PEPTIDASE S8"/>
    <property type="match status" value="1"/>
</dbReference>
<dbReference type="PROSITE" id="PS00138">
    <property type="entry name" value="SUBTILASE_SER"/>
    <property type="match status" value="1"/>
</dbReference>
<sequence length="135" mass="13178">MSLGTSSSPALEAAVESLVEAGVPLVSSAGNTYGGDACDQSPGNSDYSITVAASDDTDQIGSYSSVGSCVDIVAPGTSILSAGITSNTATAVLSGTSQATPHVTGAVALIRGLYPSWTPAEVKAHLLSSAATVST</sequence>
<keyword evidence="3" id="KW-0378">Hydrolase</keyword>
<evidence type="ECO:0000256" key="2">
    <source>
        <dbReference type="ARBA" id="ARBA00022670"/>
    </source>
</evidence>
<comment type="similarity">
    <text evidence="1 5">Belongs to the peptidase S8 family.</text>
</comment>
<dbReference type="AlphaFoldDB" id="A0A060BJ49"/>
<evidence type="ECO:0000256" key="3">
    <source>
        <dbReference type="ARBA" id="ARBA00022801"/>
    </source>
</evidence>
<reference evidence="7" key="1">
    <citation type="journal article" date="2013" name="Environ. Microbiol.">
        <title>Seasonally variable intestinal metagenomes of the red palm weevil (Rhynchophorus ferrugineus).</title>
        <authorList>
            <person name="Jia S."/>
            <person name="Zhang X."/>
            <person name="Zhang G."/>
            <person name="Yin A."/>
            <person name="Zhang S."/>
            <person name="Li F."/>
            <person name="Wang L."/>
            <person name="Zhao D."/>
            <person name="Yun Q."/>
            <person name="Tala"/>
            <person name="Wang J."/>
            <person name="Sun G."/>
            <person name="Baabdullah M."/>
            <person name="Yu X."/>
            <person name="Hu S."/>
            <person name="Al-Mssallem I.S."/>
            <person name="Yu J."/>
        </authorList>
    </citation>
    <scope>NUCLEOTIDE SEQUENCE</scope>
</reference>
<evidence type="ECO:0000256" key="5">
    <source>
        <dbReference type="PROSITE-ProRule" id="PRU01240"/>
    </source>
</evidence>
<keyword evidence="2" id="KW-0645">Protease</keyword>
<evidence type="ECO:0000256" key="4">
    <source>
        <dbReference type="ARBA" id="ARBA00022825"/>
    </source>
</evidence>
<keyword evidence="4" id="KW-0720">Serine protease</keyword>
<dbReference type="Gene3D" id="3.40.50.200">
    <property type="entry name" value="Peptidase S8/S53 domain"/>
    <property type="match status" value="1"/>
</dbReference>
<evidence type="ECO:0000313" key="7">
    <source>
        <dbReference type="EMBL" id="AIA84128.1"/>
    </source>
</evidence>
<dbReference type="InterPro" id="IPR050131">
    <property type="entry name" value="Peptidase_S8_subtilisin-like"/>
</dbReference>
<feature type="domain" description="Peptidase S8/S53" evidence="6">
    <location>
        <begin position="1"/>
        <end position="130"/>
    </location>
</feature>
<dbReference type="GO" id="GO:0006508">
    <property type="term" value="P:proteolysis"/>
    <property type="evidence" value="ECO:0007669"/>
    <property type="project" value="UniProtKB-KW"/>
</dbReference>
<dbReference type="PANTHER" id="PTHR43806:SF11">
    <property type="entry name" value="CEREVISIN-RELATED"/>
    <property type="match status" value="1"/>
</dbReference>
<accession>A0A060BJ49</accession>
<evidence type="ECO:0000256" key="1">
    <source>
        <dbReference type="ARBA" id="ARBA00011073"/>
    </source>
</evidence>
<organism evidence="7">
    <name type="scientific">uncultured Stigmatella sp</name>
    <dbReference type="NCBI Taxonomy" id="290608"/>
    <lineage>
        <taxon>Bacteria</taxon>
        <taxon>Pseudomonadati</taxon>
        <taxon>Myxococcota</taxon>
        <taxon>Myxococcia</taxon>
        <taxon>Myxococcales</taxon>
        <taxon>Cystobacterineae</taxon>
        <taxon>Archangiaceae</taxon>
        <taxon>Stigmatella</taxon>
        <taxon>environmental samples</taxon>
    </lineage>
</organism>
<dbReference type="GO" id="GO:0005615">
    <property type="term" value="C:extracellular space"/>
    <property type="evidence" value="ECO:0007669"/>
    <property type="project" value="TreeGrafter"/>
</dbReference>
<dbReference type="InterPro" id="IPR000209">
    <property type="entry name" value="Peptidase_S8/S53_dom"/>
</dbReference>
<proteinExistence type="inferred from homology"/>
<protein>
    <submittedName>
        <fullName evidence="7">Peptidase_S8</fullName>
    </submittedName>
</protein>
<dbReference type="InterPro" id="IPR023828">
    <property type="entry name" value="Peptidase_S8_Ser-AS"/>
</dbReference>
<name>A0A060BJ49_9BACT</name>